<gene>
    <name evidence="1" type="ORF">PLEPLA_LOCUS28513</name>
</gene>
<sequence length="114" mass="12565">MVVCTFVVIHCTQEVARANSASKIPSDGRSLLLSVSVSLREEEAELKKRKLGPSCSDSPLGLCCSPLPWNNIFGGKVSASTRQPSPFFWIFEGELHLDRHADDEDDDEDDDGEQ</sequence>
<comment type="caution">
    <text evidence="1">The sequence shown here is derived from an EMBL/GenBank/DDBJ whole genome shotgun (WGS) entry which is preliminary data.</text>
</comment>
<dbReference type="AlphaFoldDB" id="A0A9N7V109"/>
<evidence type="ECO:0000313" key="2">
    <source>
        <dbReference type="Proteomes" id="UP001153269"/>
    </source>
</evidence>
<evidence type="ECO:0000313" key="1">
    <source>
        <dbReference type="EMBL" id="CAB1440746.1"/>
    </source>
</evidence>
<dbReference type="EMBL" id="CADEAL010002502">
    <property type="protein sequence ID" value="CAB1440746.1"/>
    <property type="molecule type" value="Genomic_DNA"/>
</dbReference>
<keyword evidence="2" id="KW-1185">Reference proteome</keyword>
<accession>A0A9N7V109</accession>
<protein>
    <submittedName>
        <fullName evidence="1">Uncharacterized protein</fullName>
    </submittedName>
</protein>
<proteinExistence type="predicted"/>
<name>A0A9N7V109_PLEPL</name>
<dbReference type="Proteomes" id="UP001153269">
    <property type="component" value="Unassembled WGS sequence"/>
</dbReference>
<organism evidence="1 2">
    <name type="scientific">Pleuronectes platessa</name>
    <name type="common">European plaice</name>
    <dbReference type="NCBI Taxonomy" id="8262"/>
    <lineage>
        <taxon>Eukaryota</taxon>
        <taxon>Metazoa</taxon>
        <taxon>Chordata</taxon>
        <taxon>Craniata</taxon>
        <taxon>Vertebrata</taxon>
        <taxon>Euteleostomi</taxon>
        <taxon>Actinopterygii</taxon>
        <taxon>Neopterygii</taxon>
        <taxon>Teleostei</taxon>
        <taxon>Neoteleostei</taxon>
        <taxon>Acanthomorphata</taxon>
        <taxon>Carangaria</taxon>
        <taxon>Pleuronectiformes</taxon>
        <taxon>Pleuronectoidei</taxon>
        <taxon>Pleuronectidae</taxon>
        <taxon>Pleuronectes</taxon>
    </lineage>
</organism>
<reference evidence="1" key="1">
    <citation type="submission" date="2020-03" db="EMBL/GenBank/DDBJ databases">
        <authorList>
            <person name="Weist P."/>
        </authorList>
    </citation>
    <scope>NUCLEOTIDE SEQUENCE</scope>
</reference>